<comment type="similarity">
    <text evidence="1">Belongs to the short-chain dehydrogenases/reductases (SDR) family.</text>
</comment>
<dbReference type="PRINTS" id="PR00080">
    <property type="entry name" value="SDRFAMILY"/>
</dbReference>
<gene>
    <name evidence="3" type="ORF">MUB46_08910</name>
</gene>
<dbReference type="RefSeq" id="WP_261615529.1">
    <property type="nucleotide sequence ID" value="NZ_JALIDZ010000003.1"/>
</dbReference>
<dbReference type="PRINTS" id="PR00081">
    <property type="entry name" value="GDHRDH"/>
</dbReference>
<sequence length="252" mass="26671">MTGKTVLVTGAAKRIGRAIALDLAENGYAVAIHYHHSAEDARGLAGDIVAEGGRATMVSGDLADPAVPERLIADAAAALGPVTALVNNASLFEPDDPATVTAEHWDLQLDVNLRAPVLLARHFAAALPSGKTGAIVNLIDQRVLKPTPMFFSYAVSKEALWSATRMLAQGLAPTIRVNAVAPGPTLPNVRQSMDDFHRQQDAVLLHRGPTVMEIAEATRFLLESPSVTGQMLVVDGGQHLAWETPDVVGIKE</sequence>
<evidence type="ECO:0000313" key="3">
    <source>
        <dbReference type="EMBL" id="MCT8971971.1"/>
    </source>
</evidence>
<dbReference type="Gene3D" id="3.40.50.720">
    <property type="entry name" value="NAD(P)-binding Rossmann-like Domain"/>
    <property type="match status" value="1"/>
</dbReference>
<protein>
    <submittedName>
        <fullName evidence="3">SDR family oxidoreductase</fullName>
    </submittedName>
</protein>
<dbReference type="Proteomes" id="UP001320898">
    <property type="component" value="Unassembled WGS sequence"/>
</dbReference>
<dbReference type="AlphaFoldDB" id="A0AAW5QZU8"/>
<dbReference type="SUPFAM" id="SSF51735">
    <property type="entry name" value="NAD(P)-binding Rossmann-fold domains"/>
    <property type="match status" value="1"/>
</dbReference>
<evidence type="ECO:0000256" key="1">
    <source>
        <dbReference type="ARBA" id="ARBA00006484"/>
    </source>
</evidence>
<dbReference type="Pfam" id="PF13561">
    <property type="entry name" value="adh_short_C2"/>
    <property type="match status" value="1"/>
</dbReference>
<name>A0AAW5QZU8_9HYPH</name>
<dbReference type="NCBIfam" id="NF006597">
    <property type="entry name" value="PRK09134.1"/>
    <property type="match status" value="1"/>
</dbReference>
<keyword evidence="2" id="KW-0560">Oxidoreductase</keyword>
<organism evidence="3 4">
    <name type="scientific">Microbaculum marinisediminis</name>
    <dbReference type="NCBI Taxonomy" id="2931392"/>
    <lineage>
        <taxon>Bacteria</taxon>
        <taxon>Pseudomonadati</taxon>
        <taxon>Pseudomonadota</taxon>
        <taxon>Alphaproteobacteria</taxon>
        <taxon>Hyphomicrobiales</taxon>
        <taxon>Tepidamorphaceae</taxon>
        <taxon>Microbaculum</taxon>
    </lineage>
</organism>
<dbReference type="GO" id="GO:0016491">
    <property type="term" value="F:oxidoreductase activity"/>
    <property type="evidence" value="ECO:0007669"/>
    <property type="project" value="UniProtKB-KW"/>
</dbReference>
<dbReference type="InterPro" id="IPR036291">
    <property type="entry name" value="NAD(P)-bd_dom_sf"/>
</dbReference>
<dbReference type="PANTHER" id="PTHR43639">
    <property type="entry name" value="OXIDOREDUCTASE, SHORT-CHAIN DEHYDROGENASE/REDUCTASE FAMILY (AFU_ORTHOLOGUE AFUA_5G02870)"/>
    <property type="match status" value="1"/>
</dbReference>
<proteinExistence type="inferred from homology"/>
<accession>A0AAW5QZU8</accession>
<comment type="caution">
    <text evidence="3">The sequence shown here is derived from an EMBL/GenBank/DDBJ whole genome shotgun (WGS) entry which is preliminary data.</text>
</comment>
<evidence type="ECO:0000313" key="4">
    <source>
        <dbReference type="Proteomes" id="UP001320898"/>
    </source>
</evidence>
<dbReference type="EMBL" id="JALIDZ010000003">
    <property type="protein sequence ID" value="MCT8971971.1"/>
    <property type="molecule type" value="Genomic_DNA"/>
</dbReference>
<reference evidence="3 4" key="1">
    <citation type="submission" date="2022-04" db="EMBL/GenBank/DDBJ databases">
        <authorList>
            <person name="Ye Y.-Q."/>
            <person name="Du Z.-J."/>
        </authorList>
    </citation>
    <scope>NUCLEOTIDE SEQUENCE [LARGE SCALE GENOMIC DNA]</scope>
    <source>
        <strain evidence="3 4">A6E488</strain>
    </source>
</reference>
<evidence type="ECO:0000256" key="2">
    <source>
        <dbReference type="ARBA" id="ARBA00023002"/>
    </source>
</evidence>
<dbReference type="PANTHER" id="PTHR43639:SF1">
    <property type="entry name" value="SHORT-CHAIN DEHYDROGENASE_REDUCTASE FAMILY PROTEIN"/>
    <property type="match status" value="1"/>
</dbReference>
<keyword evidence="4" id="KW-1185">Reference proteome</keyword>
<dbReference type="InterPro" id="IPR002347">
    <property type="entry name" value="SDR_fam"/>
</dbReference>